<evidence type="ECO:0000256" key="1">
    <source>
        <dbReference type="ARBA" id="ARBA00022737"/>
    </source>
</evidence>
<proteinExistence type="predicted"/>
<dbReference type="AlphaFoldDB" id="A0A8J5XFU0"/>
<evidence type="ECO:0000313" key="3">
    <source>
        <dbReference type="Proteomes" id="UP000751190"/>
    </source>
</evidence>
<name>A0A8J5XFU0_DIALT</name>
<accession>A0A8J5XFU0</accession>
<comment type="caution">
    <text evidence="2">The sequence shown here is derived from an EMBL/GenBank/DDBJ whole genome shotgun (WGS) entry which is preliminary data.</text>
</comment>
<organism evidence="2 3">
    <name type="scientific">Diacronema lutheri</name>
    <name type="common">Unicellular marine alga</name>
    <name type="synonym">Monochrysis lutheri</name>
    <dbReference type="NCBI Taxonomy" id="2081491"/>
    <lineage>
        <taxon>Eukaryota</taxon>
        <taxon>Haptista</taxon>
        <taxon>Haptophyta</taxon>
        <taxon>Pavlovophyceae</taxon>
        <taxon>Pavlovales</taxon>
        <taxon>Pavlovaceae</taxon>
        <taxon>Diacronema</taxon>
    </lineage>
</organism>
<dbReference type="PANTHER" id="PTHR22895:SF0">
    <property type="entry name" value="ARMADILLO REPEAT-CONTAINING PROTEIN 6"/>
    <property type="match status" value="1"/>
</dbReference>
<dbReference type="Proteomes" id="UP000751190">
    <property type="component" value="Unassembled WGS sequence"/>
</dbReference>
<dbReference type="InterPro" id="IPR000225">
    <property type="entry name" value="Armadillo"/>
</dbReference>
<dbReference type="PANTHER" id="PTHR22895">
    <property type="entry name" value="ARMADILLO REPEAT-CONTAINING PROTEIN 6"/>
    <property type="match status" value="1"/>
</dbReference>
<sequence>MGARIQDGPSDLALAWEGLVGTLLAADANDAHVPLHTIVQWARTEEQRQHALVAGAHGATVRAMHVHVGDPVVLATACQALVAMAQSGATRKQVACDAGALRAIVAALGAHPDHRQLVEDALVALDALLGSADGRREREALDAGVPHVLVATMRHHVERAGVQTLGCRAVRALASTADLPAASAAVGALAGAGVFETVVGAMRAHAGDVRVQEEGCRALGALTAHSEPRRAAALGAGAHAAVLAALELPETARGAGSVALAAPALDALYQLAKGADTCRLALLDGGALAALTRTLDAHGGASARVTAHGLALLGALCPVAERPGAPHVGSAAVELCVRALAQHEHDTAVHEAALSTLLRLACSSRAKRQAAARPAVVGAVGESMARHAQHAQLQTWGSAFAHAVAIAGNGARLALVERRTLHALVAAMSAHRSHVDLQQFGLQALREVAHGPHETALVEAGAARAAVRALGAHVGSARCAQHALALLRALAADAEAGRAAVAAEGSLPQLLKEVRKRHVESAALCELVDELVSVLAREHASASGRVSG</sequence>
<dbReference type="InterPro" id="IPR016024">
    <property type="entry name" value="ARM-type_fold"/>
</dbReference>
<dbReference type="InterPro" id="IPR011989">
    <property type="entry name" value="ARM-like"/>
</dbReference>
<evidence type="ECO:0000313" key="2">
    <source>
        <dbReference type="EMBL" id="KAG8460097.1"/>
    </source>
</evidence>
<reference evidence="2" key="1">
    <citation type="submission" date="2021-05" db="EMBL/GenBank/DDBJ databases">
        <title>The genome of the haptophyte Pavlova lutheri (Diacronema luteri, Pavlovales) - a model for lipid biosynthesis in eukaryotic algae.</title>
        <authorList>
            <person name="Hulatt C.J."/>
            <person name="Posewitz M.C."/>
        </authorList>
    </citation>
    <scope>NUCLEOTIDE SEQUENCE</scope>
    <source>
        <strain evidence="2">NIVA-4/92</strain>
    </source>
</reference>
<dbReference type="Gene3D" id="1.25.10.10">
    <property type="entry name" value="Leucine-rich Repeat Variant"/>
    <property type="match status" value="3"/>
</dbReference>
<keyword evidence="1" id="KW-0677">Repeat</keyword>
<protein>
    <submittedName>
        <fullName evidence="2">Uncharacterized protein</fullName>
    </submittedName>
</protein>
<keyword evidence="3" id="KW-1185">Reference proteome</keyword>
<gene>
    <name evidence="2" type="ORF">KFE25_014242</name>
</gene>
<dbReference type="EMBL" id="JAGTXO010000035">
    <property type="protein sequence ID" value="KAG8460097.1"/>
    <property type="molecule type" value="Genomic_DNA"/>
</dbReference>
<dbReference type="OMA" id="NECKTHE"/>
<dbReference type="SMART" id="SM00185">
    <property type="entry name" value="ARM"/>
    <property type="match status" value="6"/>
</dbReference>
<dbReference type="SUPFAM" id="SSF48371">
    <property type="entry name" value="ARM repeat"/>
    <property type="match status" value="2"/>
</dbReference>